<evidence type="ECO:0000313" key="3">
    <source>
        <dbReference type="Proteomes" id="UP000324897"/>
    </source>
</evidence>
<dbReference type="Gramene" id="TVU43028">
    <property type="protein sequence ID" value="TVU43028"/>
    <property type="gene ID" value="EJB05_09459"/>
</dbReference>
<protein>
    <recommendedName>
        <fullName evidence="4">Nucleoplasmin-like domain-containing protein</fullName>
    </recommendedName>
</protein>
<accession>A0A5J9W4H4</accession>
<evidence type="ECO:0008006" key="4">
    <source>
        <dbReference type="Google" id="ProtNLM"/>
    </source>
</evidence>
<proteinExistence type="predicted"/>
<feature type="compositionally biased region" description="Basic residues" evidence="1">
    <location>
        <begin position="189"/>
        <end position="198"/>
    </location>
</feature>
<organism evidence="2 3">
    <name type="scientific">Eragrostis curvula</name>
    <name type="common">weeping love grass</name>
    <dbReference type="NCBI Taxonomy" id="38414"/>
    <lineage>
        <taxon>Eukaryota</taxon>
        <taxon>Viridiplantae</taxon>
        <taxon>Streptophyta</taxon>
        <taxon>Embryophyta</taxon>
        <taxon>Tracheophyta</taxon>
        <taxon>Spermatophyta</taxon>
        <taxon>Magnoliopsida</taxon>
        <taxon>Liliopsida</taxon>
        <taxon>Poales</taxon>
        <taxon>Poaceae</taxon>
        <taxon>PACMAD clade</taxon>
        <taxon>Chloridoideae</taxon>
        <taxon>Eragrostideae</taxon>
        <taxon>Eragrostidinae</taxon>
        <taxon>Eragrostis</taxon>
    </lineage>
</organism>
<gene>
    <name evidence="2" type="ORF">EJB05_09459</name>
</gene>
<feature type="compositionally biased region" description="Acidic residues" evidence="1">
    <location>
        <begin position="174"/>
        <end position="186"/>
    </location>
</feature>
<dbReference type="Proteomes" id="UP000324897">
    <property type="component" value="Unassembled WGS sequence"/>
</dbReference>
<feature type="region of interest" description="Disordered" evidence="1">
    <location>
        <begin position="173"/>
        <end position="198"/>
    </location>
</feature>
<keyword evidence="3" id="KW-1185">Reference proteome</keyword>
<dbReference type="AlphaFoldDB" id="A0A5J9W4H4"/>
<reference evidence="2 3" key="1">
    <citation type="journal article" date="2019" name="Sci. Rep.">
        <title>A high-quality genome of Eragrostis curvula grass provides insights into Poaceae evolution and supports new strategies to enhance forage quality.</title>
        <authorList>
            <person name="Carballo J."/>
            <person name="Santos B.A.C.M."/>
            <person name="Zappacosta D."/>
            <person name="Garbus I."/>
            <person name="Selva J.P."/>
            <person name="Gallo C.A."/>
            <person name="Diaz A."/>
            <person name="Albertini E."/>
            <person name="Caccamo M."/>
            <person name="Echenique V."/>
        </authorList>
    </citation>
    <scope>NUCLEOTIDE SEQUENCE [LARGE SCALE GENOMIC DNA]</scope>
    <source>
        <strain evidence="3">cv. Victoria</strain>
        <tissue evidence="2">Leaf</tissue>
    </source>
</reference>
<dbReference type="EMBL" id="RWGY01000005">
    <property type="protein sequence ID" value="TVU43028.1"/>
    <property type="molecule type" value="Genomic_DNA"/>
</dbReference>
<evidence type="ECO:0000256" key="1">
    <source>
        <dbReference type="SAM" id="MobiDB-lite"/>
    </source>
</evidence>
<name>A0A5J9W4H4_9POAL</name>
<evidence type="ECO:0000313" key="2">
    <source>
        <dbReference type="EMBL" id="TVU43028.1"/>
    </source>
</evidence>
<feature type="non-terminal residue" evidence="2">
    <location>
        <position position="1"/>
    </location>
</feature>
<sequence length="198" mass="21724">MAAMGVLFDLRPSEIRSVPQNSGYCYYVTGVSLVDPVSAAGQGEVNVIIEAEDEAFAIIGTLSAEAPFAAVQPEVLVGGELFLRHDGVAATVRFHGRVLEEDYCLSAVVRDVEEEVVPSVVDYNHRRDFDDEALEALLDYYENEGLPGAVPDNGEEEQDVLDYDVEEVVAVLDNGEEGVTDDDEEERQPKRRKITGDE</sequence>
<comment type="caution">
    <text evidence="2">The sequence shown here is derived from an EMBL/GenBank/DDBJ whole genome shotgun (WGS) entry which is preliminary data.</text>
</comment>